<dbReference type="EMBL" id="JAQQPM010000006">
    <property type="protein sequence ID" value="KAK2073201.1"/>
    <property type="molecule type" value="Genomic_DNA"/>
</dbReference>
<evidence type="ECO:0000256" key="3">
    <source>
        <dbReference type="ARBA" id="ARBA00022448"/>
    </source>
</evidence>
<feature type="transmembrane region" description="Helical" evidence="8">
    <location>
        <begin position="235"/>
        <end position="251"/>
    </location>
</feature>
<feature type="transmembrane region" description="Helical" evidence="8">
    <location>
        <begin position="201"/>
        <end position="223"/>
    </location>
</feature>
<evidence type="ECO:0000256" key="4">
    <source>
        <dbReference type="ARBA" id="ARBA00022692"/>
    </source>
</evidence>
<evidence type="ECO:0000256" key="7">
    <source>
        <dbReference type="RuleBase" id="RU000477"/>
    </source>
</evidence>
<keyword evidence="4 7" id="KW-0812">Transmembrane</keyword>
<dbReference type="GO" id="GO:0015254">
    <property type="term" value="F:glycerol channel activity"/>
    <property type="evidence" value="ECO:0007669"/>
    <property type="project" value="TreeGrafter"/>
</dbReference>
<evidence type="ECO:0000256" key="8">
    <source>
        <dbReference type="SAM" id="Phobius"/>
    </source>
</evidence>
<feature type="transmembrane region" description="Helical" evidence="8">
    <location>
        <begin position="173"/>
        <end position="195"/>
    </location>
</feature>
<dbReference type="AlphaFoldDB" id="A0AAD9MID1"/>
<proteinExistence type="inferred from homology"/>
<evidence type="ECO:0000256" key="5">
    <source>
        <dbReference type="ARBA" id="ARBA00022989"/>
    </source>
</evidence>
<accession>A0AAD9MID1</accession>
<feature type="transmembrane region" description="Helical" evidence="8">
    <location>
        <begin position="99"/>
        <end position="121"/>
    </location>
</feature>
<gene>
    <name evidence="9" type="ORF">P8C59_007499</name>
</gene>
<dbReference type="Proteomes" id="UP001217918">
    <property type="component" value="Unassembled WGS sequence"/>
</dbReference>
<protein>
    <recommendedName>
        <fullName evidence="11">Aquaporin-like protein</fullName>
    </recommendedName>
</protein>
<dbReference type="PANTHER" id="PTHR43829:SF14">
    <property type="entry name" value="AQUAPORIN 3"/>
    <property type="match status" value="1"/>
</dbReference>
<dbReference type="GO" id="GO:0015250">
    <property type="term" value="F:water channel activity"/>
    <property type="evidence" value="ECO:0007669"/>
    <property type="project" value="TreeGrafter"/>
</dbReference>
<keyword evidence="5 8" id="KW-1133">Transmembrane helix</keyword>
<evidence type="ECO:0000256" key="2">
    <source>
        <dbReference type="ARBA" id="ARBA00006175"/>
    </source>
</evidence>
<keyword evidence="10" id="KW-1185">Reference proteome</keyword>
<organism evidence="9 10">
    <name type="scientific">Phyllachora maydis</name>
    <dbReference type="NCBI Taxonomy" id="1825666"/>
    <lineage>
        <taxon>Eukaryota</taxon>
        <taxon>Fungi</taxon>
        <taxon>Dikarya</taxon>
        <taxon>Ascomycota</taxon>
        <taxon>Pezizomycotina</taxon>
        <taxon>Sordariomycetes</taxon>
        <taxon>Sordariomycetidae</taxon>
        <taxon>Phyllachorales</taxon>
        <taxon>Phyllachoraceae</taxon>
        <taxon>Phyllachora</taxon>
    </lineage>
</organism>
<comment type="caution">
    <text evidence="9">The sequence shown here is derived from an EMBL/GenBank/DDBJ whole genome shotgun (WGS) entry which is preliminary data.</text>
</comment>
<dbReference type="InterPro" id="IPR000425">
    <property type="entry name" value="MIP"/>
</dbReference>
<keyword evidence="3 7" id="KW-0813">Transport</keyword>
<dbReference type="PRINTS" id="PR00783">
    <property type="entry name" value="MINTRINSICP"/>
</dbReference>
<dbReference type="InterPro" id="IPR023271">
    <property type="entry name" value="Aquaporin-like"/>
</dbReference>
<dbReference type="InterPro" id="IPR050363">
    <property type="entry name" value="MIP/Aquaporin"/>
</dbReference>
<evidence type="ECO:0000256" key="1">
    <source>
        <dbReference type="ARBA" id="ARBA00004141"/>
    </source>
</evidence>
<dbReference type="Gene3D" id="1.20.1080.10">
    <property type="entry name" value="Glycerol uptake facilitator protein"/>
    <property type="match status" value="1"/>
</dbReference>
<reference evidence="9" key="1">
    <citation type="journal article" date="2023" name="Mol. Plant Microbe Interact.">
        <title>Elucidating the Obligate Nature and Biological Capacity of an Invasive Fungal Corn Pathogen.</title>
        <authorList>
            <person name="MacCready J.S."/>
            <person name="Roggenkamp E.M."/>
            <person name="Gdanetz K."/>
            <person name="Chilvers M.I."/>
        </authorList>
    </citation>
    <scope>NUCLEOTIDE SEQUENCE</scope>
    <source>
        <strain evidence="9">PM02</strain>
    </source>
</reference>
<dbReference type="SUPFAM" id="SSF81338">
    <property type="entry name" value="Aquaporin-like"/>
    <property type="match status" value="1"/>
</dbReference>
<feature type="transmembrane region" description="Helical" evidence="8">
    <location>
        <begin position="283"/>
        <end position="303"/>
    </location>
</feature>
<evidence type="ECO:0000313" key="9">
    <source>
        <dbReference type="EMBL" id="KAK2073201.1"/>
    </source>
</evidence>
<name>A0AAD9MID1_9PEZI</name>
<dbReference type="GO" id="GO:0005886">
    <property type="term" value="C:plasma membrane"/>
    <property type="evidence" value="ECO:0007669"/>
    <property type="project" value="TreeGrafter"/>
</dbReference>
<comment type="similarity">
    <text evidence="2 7">Belongs to the MIP/aquaporin (TC 1.A.8) family.</text>
</comment>
<dbReference type="Pfam" id="PF00230">
    <property type="entry name" value="MIP"/>
    <property type="match status" value="1"/>
</dbReference>
<dbReference type="PANTHER" id="PTHR43829">
    <property type="entry name" value="AQUAPORIN OR AQUAGLYCEROPORIN RELATED"/>
    <property type="match status" value="1"/>
</dbReference>
<sequence length="357" mass="37699">MTEPVQGVMRPGTTLGINAGSRVSTFGREKVDLIRNLLRSAGWDRGSLAGWPRILRECAAEATGVLLYVLPGTAAIASKTLHESTGNTSVYGSELQTGFAFAVGIVFAIITCAPVSGGHFHPAITLALATWQGFPWRKVPHYIAAQLLGAFVAGLLLMGMYWPEVRALRDANVAQHGTAVFAGGAASILCAFPAAGQTTALGFLVLQEFFVDAIVGFVIWACIDPANPFVSPQTAPFIIGLAFGAMGWGFGDNTISTNAARDLGPRLVAAIFFGPEAFTYGRGYAAIAVLVNIPAILCAVAYYECVVRDSLRQIEQGHTVHVRGEVGLARHLTTVGALPGGRRRTKEASGRRSGEVV</sequence>
<keyword evidence="6 8" id="KW-0472">Membrane</keyword>
<evidence type="ECO:0000313" key="10">
    <source>
        <dbReference type="Proteomes" id="UP001217918"/>
    </source>
</evidence>
<evidence type="ECO:0000256" key="6">
    <source>
        <dbReference type="ARBA" id="ARBA00023136"/>
    </source>
</evidence>
<evidence type="ECO:0008006" key="11">
    <source>
        <dbReference type="Google" id="ProtNLM"/>
    </source>
</evidence>
<feature type="transmembrane region" description="Helical" evidence="8">
    <location>
        <begin position="141"/>
        <end position="161"/>
    </location>
</feature>
<comment type="subcellular location">
    <subcellularLocation>
        <location evidence="1">Membrane</location>
        <topology evidence="1">Multi-pass membrane protein</topology>
    </subcellularLocation>
</comment>